<evidence type="ECO:0000256" key="2">
    <source>
        <dbReference type="SAM" id="Phobius"/>
    </source>
</evidence>
<organism evidence="3 4">
    <name type="scientific">Dryococelus australis</name>
    <dbReference type="NCBI Taxonomy" id="614101"/>
    <lineage>
        <taxon>Eukaryota</taxon>
        <taxon>Metazoa</taxon>
        <taxon>Ecdysozoa</taxon>
        <taxon>Arthropoda</taxon>
        <taxon>Hexapoda</taxon>
        <taxon>Insecta</taxon>
        <taxon>Pterygota</taxon>
        <taxon>Neoptera</taxon>
        <taxon>Polyneoptera</taxon>
        <taxon>Phasmatodea</taxon>
        <taxon>Verophasmatodea</taxon>
        <taxon>Anareolatae</taxon>
        <taxon>Phasmatidae</taxon>
        <taxon>Eurycanthinae</taxon>
        <taxon>Dryococelus</taxon>
    </lineage>
</organism>
<evidence type="ECO:0000256" key="1">
    <source>
        <dbReference type="SAM" id="MobiDB-lite"/>
    </source>
</evidence>
<dbReference type="Gene3D" id="3.30.70.330">
    <property type="match status" value="1"/>
</dbReference>
<accession>A0ABQ9HXL4</accession>
<name>A0ABQ9HXL4_9NEOP</name>
<dbReference type="EMBL" id="JARBHB010000003">
    <property type="protein sequence ID" value="KAJ8889114.1"/>
    <property type="molecule type" value="Genomic_DNA"/>
</dbReference>
<dbReference type="InterPro" id="IPR035979">
    <property type="entry name" value="RBD_domain_sf"/>
</dbReference>
<keyword evidence="2" id="KW-1133">Transmembrane helix</keyword>
<dbReference type="SUPFAM" id="SSF54928">
    <property type="entry name" value="RNA-binding domain, RBD"/>
    <property type="match status" value="1"/>
</dbReference>
<keyword evidence="2" id="KW-0472">Membrane</keyword>
<evidence type="ECO:0000313" key="3">
    <source>
        <dbReference type="EMBL" id="KAJ8889114.1"/>
    </source>
</evidence>
<keyword evidence="4" id="KW-1185">Reference proteome</keyword>
<protein>
    <submittedName>
        <fullName evidence="3">Uncharacterized protein</fullName>
    </submittedName>
</protein>
<proteinExistence type="predicted"/>
<dbReference type="PANTHER" id="PTHR13428">
    <property type="entry name" value="INNER NUCLEAR MEMBRANE PROTEIN MAN1 LEM DOMAIN CONTAINING PROTEIN"/>
    <property type="match status" value="1"/>
</dbReference>
<reference evidence="3 4" key="1">
    <citation type="submission" date="2023-02" db="EMBL/GenBank/DDBJ databases">
        <title>LHISI_Scaffold_Assembly.</title>
        <authorList>
            <person name="Stuart O.P."/>
            <person name="Cleave R."/>
            <person name="Magrath M.J.L."/>
            <person name="Mikheyev A.S."/>
        </authorList>
    </citation>
    <scope>NUCLEOTIDE SEQUENCE [LARGE SCALE GENOMIC DNA]</scope>
    <source>
        <strain evidence="3">Daus_M_001</strain>
        <tissue evidence="3">Leg muscle</tissue>
    </source>
</reference>
<keyword evidence="2" id="KW-0812">Transmembrane</keyword>
<feature type="compositionally biased region" description="Polar residues" evidence="1">
    <location>
        <begin position="265"/>
        <end position="281"/>
    </location>
</feature>
<feature type="transmembrane region" description="Helical" evidence="2">
    <location>
        <begin position="186"/>
        <end position="208"/>
    </location>
</feature>
<dbReference type="InterPro" id="IPR012677">
    <property type="entry name" value="Nucleotide-bd_a/b_plait_sf"/>
</dbReference>
<dbReference type="InterPro" id="IPR052277">
    <property type="entry name" value="INM_ESCRT-Associated"/>
</dbReference>
<sequence>MGLQGRSCDSAQREGSASLHPLCVPSTAFHLDDSWLRLTGKRCCKAGKRRYLSWWKEFGKGVGGCKLPPTTGASLHEPMLHVPNKALEVARDSLLCFMVNSRVWGWVSHHVRVRLSAGVGEGREYGEEWPVRIRDAILEKCEGVNILHISVDRQSREGCVYVKCASQHDAGRAYQLLHGSWFDGKLHIIIIIIITIIISIIIIGATVVEPMDCVPPTKANWVQSLAGSLWIFASEIILSASDVTPEKLCLPPPHPPGVSGNPSSKTCQPMKTEAATWQSLKGETKFD</sequence>
<dbReference type="Proteomes" id="UP001159363">
    <property type="component" value="Chromosome 3"/>
</dbReference>
<feature type="region of interest" description="Disordered" evidence="1">
    <location>
        <begin position="251"/>
        <end position="287"/>
    </location>
</feature>
<dbReference type="PANTHER" id="PTHR13428:SF12">
    <property type="entry name" value="INNER NUCLEAR MEMBRANE PROTEIN MAN1"/>
    <property type="match status" value="1"/>
</dbReference>
<evidence type="ECO:0000313" key="4">
    <source>
        <dbReference type="Proteomes" id="UP001159363"/>
    </source>
</evidence>
<gene>
    <name evidence="3" type="ORF">PR048_008608</name>
</gene>
<comment type="caution">
    <text evidence="3">The sequence shown here is derived from an EMBL/GenBank/DDBJ whole genome shotgun (WGS) entry which is preliminary data.</text>
</comment>